<accession>A0ABX3U9P4</accession>
<comment type="caution">
    <text evidence="7">The sequence shown here is derived from an EMBL/GenBank/DDBJ whole genome shotgun (WGS) entry which is preliminary data.</text>
</comment>
<feature type="transmembrane region" description="Helical" evidence="6">
    <location>
        <begin position="29"/>
        <end position="51"/>
    </location>
</feature>
<feature type="transmembrane region" description="Helical" evidence="6">
    <location>
        <begin position="98"/>
        <end position="118"/>
    </location>
</feature>
<geneLocation type="plasmid" evidence="7">
    <name>unnamed6</name>
</geneLocation>
<feature type="transmembrane region" description="Helical" evidence="6">
    <location>
        <begin position="200"/>
        <end position="218"/>
    </location>
</feature>
<evidence type="ECO:0000256" key="6">
    <source>
        <dbReference type="RuleBase" id="RU363041"/>
    </source>
</evidence>
<protein>
    <recommendedName>
        <fullName evidence="6">Probable membrane transporter protein</fullName>
    </recommendedName>
</protein>
<dbReference type="PANTHER" id="PTHR43701:SF2">
    <property type="entry name" value="MEMBRANE TRANSPORTER PROTEIN YJNA-RELATED"/>
    <property type="match status" value="1"/>
</dbReference>
<dbReference type="Pfam" id="PF01925">
    <property type="entry name" value="TauE"/>
    <property type="match status" value="1"/>
</dbReference>
<name>A0ABX3U9P4_KLUIN</name>
<evidence type="ECO:0000313" key="8">
    <source>
        <dbReference type="Proteomes" id="UP000192521"/>
    </source>
</evidence>
<keyword evidence="6" id="KW-0997">Cell inner membrane</keyword>
<evidence type="ECO:0000256" key="3">
    <source>
        <dbReference type="ARBA" id="ARBA00022692"/>
    </source>
</evidence>
<dbReference type="Proteomes" id="UP000192521">
    <property type="component" value="Unassembled WGS sequence"/>
</dbReference>
<keyword evidence="5 6" id="KW-0472">Membrane</keyword>
<evidence type="ECO:0000256" key="4">
    <source>
        <dbReference type="ARBA" id="ARBA00022989"/>
    </source>
</evidence>
<gene>
    <name evidence="7" type="ORF">B2M27_21840</name>
</gene>
<comment type="similarity">
    <text evidence="2 6">Belongs to the 4-toluene sulfonate uptake permease (TSUP) (TC 2.A.102) family.</text>
</comment>
<keyword evidence="4 6" id="KW-1133">Transmembrane helix</keyword>
<dbReference type="EMBL" id="MWPR01000045">
    <property type="protein sequence ID" value="ORJ48256.1"/>
    <property type="molecule type" value="Genomic_DNA"/>
</dbReference>
<dbReference type="InterPro" id="IPR002781">
    <property type="entry name" value="TM_pro_TauE-like"/>
</dbReference>
<proteinExistence type="inferred from homology"/>
<keyword evidence="6" id="KW-1003">Cell membrane</keyword>
<evidence type="ECO:0000256" key="2">
    <source>
        <dbReference type="ARBA" id="ARBA00009142"/>
    </source>
</evidence>
<keyword evidence="7" id="KW-0614">Plasmid</keyword>
<feature type="transmembrane region" description="Helical" evidence="6">
    <location>
        <begin position="230"/>
        <end position="247"/>
    </location>
</feature>
<evidence type="ECO:0000313" key="7">
    <source>
        <dbReference type="EMBL" id="ORJ48256.1"/>
    </source>
</evidence>
<dbReference type="InterPro" id="IPR051598">
    <property type="entry name" value="TSUP/Inactive_protease-like"/>
</dbReference>
<organism evidence="7 8">
    <name type="scientific">Kluyvera intermedia</name>
    <name type="common">Enterobacter intermedius</name>
    <dbReference type="NCBI Taxonomy" id="61648"/>
    <lineage>
        <taxon>Bacteria</taxon>
        <taxon>Pseudomonadati</taxon>
        <taxon>Pseudomonadota</taxon>
        <taxon>Gammaproteobacteria</taxon>
        <taxon>Enterobacterales</taxon>
        <taxon>Enterobacteriaceae</taxon>
        <taxon>Kluyvera</taxon>
    </lineage>
</organism>
<keyword evidence="3 6" id="KW-0812">Transmembrane</keyword>
<feature type="transmembrane region" description="Helical" evidence="6">
    <location>
        <begin position="72"/>
        <end position="92"/>
    </location>
</feature>
<evidence type="ECO:0000256" key="5">
    <source>
        <dbReference type="ARBA" id="ARBA00023136"/>
    </source>
</evidence>
<comment type="subcellular location">
    <subcellularLocation>
        <location evidence="6">Cell inner membrane</location>
        <topology evidence="6">Multi-pass membrane protein</topology>
    </subcellularLocation>
    <subcellularLocation>
        <location evidence="1">Membrane</location>
        <topology evidence="1">Multi-pass membrane protein</topology>
    </subcellularLocation>
</comment>
<keyword evidence="8" id="KW-1185">Reference proteome</keyword>
<feature type="transmembrane region" description="Helical" evidence="6">
    <location>
        <begin position="138"/>
        <end position="162"/>
    </location>
</feature>
<dbReference type="PANTHER" id="PTHR43701">
    <property type="entry name" value="MEMBRANE TRANSPORTER PROTEIN MJ0441-RELATED"/>
    <property type="match status" value="1"/>
</dbReference>
<sequence>MEMLAIAAVATFFLTAIMAMAGVGAAFILVPIFLALGVEIHAAMATALLLNAISTSVSTTTFIRKRLVEWRLALPILIVAVVLSPIGVHVSQRLDRHFLLWLFSGFLIFASLMMLLYAPKSSGIQRSARSQMLSSLSLGGVAGFVGGLLGVGGGSIIVPALVGAGLEPKRASATASFVVVFASLTGFFAHATLSGMDYSLVGATGIASAGGAAFGAWLMSEKLKGQQLKYIIGFVLLGTAVKIIWGLL</sequence>
<evidence type="ECO:0000256" key="1">
    <source>
        <dbReference type="ARBA" id="ARBA00004141"/>
    </source>
</evidence>
<feature type="transmembrane region" description="Helical" evidence="6">
    <location>
        <begin position="174"/>
        <end position="193"/>
    </location>
</feature>
<reference evidence="7 8" key="1">
    <citation type="submission" date="2017-02" db="EMBL/GenBank/DDBJ databases">
        <title>Draft genome sequence of a Kluyvera intermedia isolate from a patient with a pancreatic abscess.</title>
        <authorList>
            <person name="Thele R."/>
        </authorList>
    </citation>
    <scope>NUCLEOTIDE SEQUENCE [LARGE SCALE GENOMIC DNA]</scope>
    <source>
        <strain evidence="7 8">FOSA7093</strain>
        <plasmid evidence="7">unnamed6</plasmid>
    </source>
</reference>